<evidence type="ECO:0000313" key="3">
    <source>
        <dbReference type="EMBL" id="CAB4802501.1"/>
    </source>
</evidence>
<sequence length="174" mass="17824">MRRVATLMVVGAMALGACGGDSEAKVQPYDHAPVPAVPDHTHEVVAVGAQADGDYWATATGSDTLAGTVSFTLVQVFFGPACTAALGVDQCDGDMGVKSEPTLTVTATAANLMSISVVAANRQNYAVPGSELASLVGGNPPGAQAPAEYTYQQFPFLVTVEGGVVTEAHQIWMP</sequence>
<dbReference type="EMBL" id="CAFBIY010000025">
    <property type="protein sequence ID" value="CAB4848258.1"/>
    <property type="molecule type" value="Genomic_DNA"/>
</dbReference>
<evidence type="ECO:0000313" key="4">
    <source>
        <dbReference type="EMBL" id="CAB4848258.1"/>
    </source>
</evidence>
<protein>
    <submittedName>
        <fullName evidence="2">Unannotated protein</fullName>
    </submittedName>
</protein>
<evidence type="ECO:0000313" key="6">
    <source>
        <dbReference type="EMBL" id="CAB5022239.1"/>
    </source>
</evidence>
<dbReference type="EMBL" id="CAESGF010000003">
    <property type="protein sequence ID" value="CAB4362903.1"/>
    <property type="molecule type" value="Genomic_DNA"/>
</dbReference>
<evidence type="ECO:0000313" key="2">
    <source>
        <dbReference type="EMBL" id="CAB4711294.1"/>
    </source>
</evidence>
<organism evidence="2">
    <name type="scientific">freshwater metagenome</name>
    <dbReference type="NCBI Taxonomy" id="449393"/>
    <lineage>
        <taxon>unclassified sequences</taxon>
        <taxon>metagenomes</taxon>
        <taxon>ecological metagenomes</taxon>
    </lineage>
</organism>
<accession>A0A6J6QVV8</accession>
<name>A0A6J6QVV8_9ZZZZ</name>
<evidence type="ECO:0000313" key="1">
    <source>
        <dbReference type="EMBL" id="CAB4362903.1"/>
    </source>
</evidence>
<dbReference type="AlphaFoldDB" id="A0A6J6QVV8"/>
<evidence type="ECO:0000313" key="5">
    <source>
        <dbReference type="EMBL" id="CAB4918994.1"/>
    </source>
</evidence>
<gene>
    <name evidence="2" type="ORF">UFOPK2656_00692</name>
    <name evidence="3" type="ORF">UFOPK3099_00203</name>
    <name evidence="4" type="ORF">UFOPK3267_00661</name>
    <name evidence="5" type="ORF">UFOPK3651_00730</name>
    <name evidence="6" type="ORF">UFOPK3931_03433</name>
    <name evidence="1" type="ORF">UFOPK4189_00690</name>
</gene>
<dbReference type="EMBL" id="CAFAAV010000008">
    <property type="protein sequence ID" value="CAB4802501.1"/>
    <property type="molecule type" value="Genomic_DNA"/>
</dbReference>
<dbReference type="EMBL" id="CAFBMT010000003">
    <property type="protein sequence ID" value="CAB4918994.1"/>
    <property type="molecule type" value="Genomic_DNA"/>
</dbReference>
<proteinExistence type="predicted"/>
<reference evidence="2" key="1">
    <citation type="submission" date="2020-05" db="EMBL/GenBank/DDBJ databases">
        <authorList>
            <person name="Chiriac C."/>
            <person name="Salcher M."/>
            <person name="Ghai R."/>
            <person name="Kavagutti S V."/>
        </authorList>
    </citation>
    <scope>NUCLEOTIDE SEQUENCE</scope>
</reference>
<dbReference type="EMBL" id="CAEZYF010000003">
    <property type="protein sequence ID" value="CAB4711294.1"/>
    <property type="molecule type" value="Genomic_DNA"/>
</dbReference>
<dbReference type="PROSITE" id="PS51257">
    <property type="entry name" value="PROKAR_LIPOPROTEIN"/>
    <property type="match status" value="1"/>
</dbReference>
<dbReference type="EMBL" id="CAFBOL010000183">
    <property type="protein sequence ID" value="CAB5022239.1"/>
    <property type="molecule type" value="Genomic_DNA"/>
</dbReference>